<keyword evidence="1" id="KW-0175">Coiled coil</keyword>
<keyword evidence="3" id="KW-1185">Reference proteome</keyword>
<dbReference type="EMBL" id="BJWL01000012">
    <property type="protein sequence ID" value="GFY97721.1"/>
    <property type="molecule type" value="Genomic_DNA"/>
</dbReference>
<gene>
    <name evidence="2" type="ORF">Acr_12g0002620</name>
</gene>
<comment type="caution">
    <text evidence="2">The sequence shown here is derived from an EMBL/GenBank/DDBJ whole genome shotgun (WGS) entry which is preliminary data.</text>
</comment>
<sequence length="155" mass="17518">MENPAMAEKLLQEFILPIDKEVVNKLDLDMVITRYLHLFNQTVVLGSSLVDHGAEEVKGGTRAALERHKKEMAKLKRKEALAKTSMIEEFKSLYDFKEAVEGAASTYFGKGFDLCKKQIGLLHPSLDIQDLQIDLDLVEEDEEEEKDVPDTSPPQ</sequence>
<dbReference type="AlphaFoldDB" id="A0A7J0FGB4"/>
<protein>
    <submittedName>
        <fullName evidence="2">Uncharacterized protein</fullName>
    </submittedName>
</protein>
<evidence type="ECO:0000313" key="2">
    <source>
        <dbReference type="EMBL" id="GFY97721.1"/>
    </source>
</evidence>
<organism evidence="2 3">
    <name type="scientific">Actinidia rufa</name>
    <dbReference type="NCBI Taxonomy" id="165716"/>
    <lineage>
        <taxon>Eukaryota</taxon>
        <taxon>Viridiplantae</taxon>
        <taxon>Streptophyta</taxon>
        <taxon>Embryophyta</taxon>
        <taxon>Tracheophyta</taxon>
        <taxon>Spermatophyta</taxon>
        <taxon>Magnoliopsida</taxon>
        <taxon>eudicotyledons</taxon>
        <taxon>Gunneridae</taxon>
        <taxon>Pentapetalae</taxon>
        <taxon>asterids</taxon>
        <taxon>Ericales</taxon>
        <taxon>Actinidiaceae</taxon>
        <taxon>Actinidia</taxon>
    </lineage>
</organism>
<accession>A0A7J0FGB4</accession>
<feature type="coiled-coil region" evidence="1">
    <location>
        <begin position="58"/>
        <end position="85"/>
    </location>
</feature>
<dbReference type="Proteomes" id="UP000585474">
    <property type="component" value="Unassembled WGS sequence"/>
</dbReference>
<reference evidence="2 3" key="1">
    <citation type="submission" date="2019-07" db="EMBL/GenBank/DDBJ databases">
        <title>De Novo Assembly of kiwifruit Actinidia rufa.</title>
        <authorList>
            <person name="Sugita-Konishi S."/>
            <person name="Sato K."/>
            <person name="Mori E."/>
            <person name="Abe Y."/>
            <person name="Kisaki G."/>
            <person name="Hamano K."/>
            <person name="Suezawa K."/>
            <person name="Otani M."/>
            <person name="Fukuda T."/>
            <person name="Manabe T."/>
            <person name="Gomi K."/>
            <person name="Tabuchi M."/>
            <person name="Akimitsu K."/>
            <person name="Kataoka I."/>
        </authorList>
    </citation>
    <scope>NUCLEOTIDE SEQUENCE [LARGE SCALE GENOMIC DNA]</scope>
    <source>
        <strain evidence="3">cv. Fuchu</strain>
    </source>
</reference>
<evidence type="ECO:0000256" key="1">
    <source>
        <dbReference type="SAM" id="Coils"/>
    </source>
</evidence>
<evidence type="ECO:0000313" key="3">
    <source>
        <dbReference type="Proteomes" id="UP000585474"/>
    </source>
</evidence>
<proteinExistence type="predicted"/>
<name>A0A7J0FGB4_9ERIC</name>